<feature type="region of interest" description="Disordered" evidence="4">
    <location>
        <begin position="721"/>
        <end position="742"/>
    </location>
</feature>
<organism evidence="6 7">
    <name type="scientific">Limulus polyphemus</name>
    <name type="common">Atlantic horseshoe crab</name>
    <dbReference type="NCBI Taxonomy" id="6850"/>
    <lineage>
        <taxon>Eukaryota</taxon>
        <taxon>Metazoa</taxon>
        <taxon>Ecdysozoa</taxon>
        <taxon>Arthropoda</taxon>
        <taxon>Chelicerata</taxon>
        <taxon>Merostomata</taxon>
        <taxon>Xiphosura</taxon>
        <taxon>Limulidae</taxon>
        <taxon>Limulus</taxon>
    </lineage>
</organism>
<dbReference type="Pfam" id="PF00595">
    <property type="entry name" value="PDZ"/>
    <property type="match status" value="4"/>
</dbReference>
<sequence length="742" mass="80241">CGALHVGDHILAIDGTRTDQMTVAEASQLLKSSLKEVVKLEVFPIIQVLSHKVPDVVASRGFMPFSSAGQLGSRFAHNNLSSIGNNASAPSRKAFPVSLQPSTKGRLGRQLSKRKCTSNSVKTCFSSATWVPPPGQLSYTDTTKVTIQADLRGLGFSLKGGDFPTELMSSPVIGRVDPGGPAERTGILHVGDRLVAVNGQSTQGLTVEEVTQLLQRSRPRVTLDIQFDVAEAVVPSSGTFTVKLAKSKGGLGITIRAPKNRQQGEPLLISDIKQGSVAHRTGTLQPGDKLLAIDSVRMDNCTLEDAYEILKACDQIVKLRIRKDETFSEEPDSSGTVVYTVELVRHGGPLGITISGIEEPFNPIVISGLTDGGLAENTTPEAMFWYCILQTEERDVYLNNVSKTIPSVDSAVESWDSSDLEISITGARSKQVNRASDSTGSSVNQNFEPYETDNNPKPKRWEDEEWEVHTNSNHSFQSCGSCRSGGKRTDWSEDSEDIESEFQGRGQSIMGSDPGYIDQSHSQFCDALHPSCESVFRPMSRAVSVEQVCEFVSQPGLQVTGQSVGEAQRCSTLPHVTSRRGREVHQSVDGTAGSLYACQSSSAVSGPVEIHKVTLFKDQIYEDFGFSVSDGLYERGIYVNKIRPAGPASVSGILKPLDKILQVNNTRTQDFDCCLAVPLIAAAGDRIELVISRPAYKSRISLADSANGGGSTFHAWVDEDDREDCSSPQLPPEGAEMLTKNL</sequence>
<feature type="domain" description="PDZ" evidence="5">
    <location>
        <begin position="144"/>
        <end position="229"/>
    </location>
</feature>
<dbReference type="CDD" id="cd06682">
    <property type="entry name" value="PDZ5_GRIP1-2-like"/>
    <property type="match status" value="1"/>
</dbReference>
<dbReference type="PROSITE" id="PS50106">
    <property type="entry name" value="PDZ"/>
    <property type="match status" value="4"/>
</dbReference>
<feature type="domain" description="PDZ" evidence="5">
    <location>
        <begin position="1"/>
        <end position="37"/>
    </location>
</feature>
<feature type="region of interest" description="Disordered" evidence="4">
    <location>
        <begin position="87"/>
        <end position="108"/>
    </location>
</feature>
<keyword evidence="2" id="KW-0963">Cytoplasm</keyword>
<feature type="non-terminal residue" evidence="7">
    <location>
        <position position="1"/>
    </location>
</feature>
<keyword evidence="6" id="KW-1185">Reference proteome</keyword>
<dbReference type="Gene3D" id="2.30.42.10">
    <property type="match status" value="5"/>
</dbReference>
<reference evidence="7" key="1">
    <citation type="submission" date="2025-08" db="UniProtKB">
        <authorList>
            <consortium name="RefSeq"/>
        </authorList>
    </citation>
    <scope>IDENTIFICATION</scope>
    <source>
        <tissue evidence="7">Muscle</tissue>
    </source>
</reference>
<evidence type="ECO:0000256" key="3">
    <source>
        <dbReference type="ARBA" id="ARBA00022737"/>
    </source>
</evidence>
<dbReference type="InterPro" id="IPR043545">
    <property type="entry name" value="GRIP1/2"/>
</dbReference>
<dbReference type="SMART" id="SM00228">
    <property type="entry name" value="PDZ"/>
    <property type="match status" value="3"/>
</dbReference>
<dbReference type="Proteomes" id="UP000694941">
    <property type="component" value="Unplaced"/>
</dbReference>
<proteinExistence type="predicted"/>
<accession>A0ABM1TGR9</accession>
<comment type="subcellular location">
    <subcellularLocation>
        <location evidence="1">Cytoplasm</location>
    </subcellularLocation>
</comment>
<dbReference type="GeneID" id="106470733"/>
<evidence type="ECO:0000256" key="1">
    <source>
        <dbReference type="ARBA" id="ARBA00004496"/>
    </source>
</evidence>
<evidence type="ECO:0000313" key="6">
    <source>
        <dbReference type="Proteomes" id="UP000694941"/>
    </source>
</evidence>
<evidence type="ECO:0000313" key="7">
    <source>
        <dbReference type="RefSeq" id="XP_022255075.1"/>
    </source>
</evidence>
<dbReference type="SUPFAM" id="SSF50156">
    <property type="entry name" value="PDZ domain-like"/>
    <property type="match status" value="5"/>
</dbReference>
<evidence type="ECO:0000259" key="5">
    <source>
        <dbReference type="PROSITE" id="PS50106"/>
    </source>
</evidence>
<dbReference type="CDD" id="cd06685">
    <property type="entry name" value="PDZ7_GRIP1-2-like"/>
    <property type="match status" value="1"/>
</dbReference>
<dbReference type="PANTHER" id="PTHR46227">
    <property type="entry name" value="GLUTAMATE RECEPTOR-INTERACTING PROTEIN GRIP"/>
    <property type="match status" value="1"/>
</dbReference>
<dbReference type="PANTHER" id="PTHR46227:SF2">
    <property type="entry name" value="FI03335P"/>
    <property type="match status" value="1"/>
</dbReference>
<dbReference type="InterPro" id="IPR001478">
    <property type="entry name" value="PDZ"/>
</dbReference>
<feature type="domain" description="PDZ" evidence="5">
    <location>
        <begin position="612"/>
        <end position="695"/>
    </location>
</feature>
<dbReference type="InterPro" id="IPR036034">
    <property type="entry name" value="PDZ_sf"/>
</dbReference>
<name>A0ABM1TGR9_LIMPO</name>
<evidence type="ECO:0000256" key="2">
    <source>
        <dbReference type="ARBA" id="ARBA00022490"/>
    </source>
</evidence>
<feature type="compositionally biased region" description="Polar residues" evidence="4">
    <location>
        <begin position="429"/>
        <end position="453"/>
    </location>
</feature>
<gene>
    <name evidence="7" type="primary">LOC106470733</name>
</gene>
<dbReference type="RefSeq" id="XP_022255075.1">
    <property type="nucleotide sequence ID" value="XM_022399367.1"/>
</dbReference>
<feature type="region of interest" description="Disordered" evidence="4">
    <location>
        <begin position="429"/>
        <end position="459"/>
    </location>
</feature>
<evidence type="ECO:0000256" key="4">
    <source>
        <dbReference type="SAM" id="MobiDB-lite"/>
    </source>
</evidence>
<keyword evidence="3" id="KW-0677">Repeat</keyword>
<protein>
    <submittedName>
        <fullName evidence="7">Glutamate receptor-interacting protein 2-like</fullName>
    </submittedName>
</protein>
<feature type="domain" description="PDZ" evidence="5">
    <location>
        <begin position="241"/>
        <end position="325"/>
    </location>
</feature>